<dbReference type="CDD" id="cd11645">
    <property type="entry name" value="Precorrin_2_C20_MT"/>
    <property type="match status" value="1"/>
</dbReference>
<dbReference type="PANTHER" id="PTHR43467:SF2">
    <property type="entry name" value="COBALT-PRECORRIN-2 C(20)-METHYLTRANSFERASE"/>
    <property type="match status" value="1"/>
</dbReference>
<dbReference type="PANTHER" id="PTHR43467">
    <property type="entry name" value="COBALT-PRECORRIN-2 C(20)-METHYLTRANSFERASE"/>
    <property type="match status" value="1"/>
</dbReference>
<dbReference type="UniPathway" id="UPA00148"/>
<keyword evidence="4 9" id="KW-0489">Methyltransferase</keyword>
<dbReference type="InterPro" id="IPR000878">
    <property type="entry name" value="4pyrrol_Mease"/>
</dbReference>
<dbReference type="InterPro" id="IPR006364">
    <property type="entry name" value="CobI/CbiL/CobIJ_dom"/>
</dbReference>
<comment type="subunit">
    <text evidence="7">Homodimer.</text>
</comment>
<dbReference type="GO" id="GO:0009236">
    <property type="term" value="P:cobalamin biosynthetic process"/>
    <property type="evidence" value="ECO:0007669"/>
    <property type="project" value="UniProtKB-UniRule"/>
</dbReference>
<dbReference type="InterPro" id="IPR012382">
    <property type="entry name" value="CobI/CbiL"/>
</dbReference>
<comment type="function">
    <text evidence="7">Methylates precorrin-2 at the C-20 position to produce precorrin-3A.</text>
</comment>
<dbReference type="InterPro" id="IPR003043">
    <property type="entry name" value="Uropor_MeTrfase_CS"/>
</dbReference>
<evidence type="ECO:0000313" key="10">
    <source>
        <dbReference type="Proteomes" id="UP000091969"/>
    </source>
</evidence>
<dbReference type="PIRSF" id="PIRSF036427">
    <property type="entry name" value="Precrrn-2_mtase"/>
    <property type="match status" value="1"/>
</dbReference>
<dbReference type="GO" id="GO:0030788">
    <property type="term" value="F:precorrin-2 C20-methyltransferase activity"/>
    <property type="evidence" value="ECO:0007669"/>
    <property type="project" value="UniProtKB-EC"/>
</dbReference>
<evidence type="ECO:0000313" key="9">
    <source>
        <dbReference type="EMBL" id="OBS30653.1"/>
    </source>
</evidence>
<comment type="pathway">
    <text evidence="1">Cofactor biosynthesis; adenosylcobalamin biosynthesis.</text>
</comment>
<reference evidence="9 10" key="1">
    <citation type="submission" date="2016-06" db="EMBL/GenBank/DDBJ databases">
        <title>Genome sequence of Tepidimonas fonticaldi PL17.</title>
        <authorList>
            <person name="Pinnaka A.K."/>
        </authorList>
    </citation>
    <scope>NUCLEOTIDE SEQUENCE [LARGE SCALE GENOMIC DNA]</scope>
    <source>
        <strain evidence="9 10">PL17</strain>
    </source>
</reference>
<keyword evidence="5 9" id="KW-0808">Transferase</keyword>
<comment type="similarity">
    <text evidence="2 7">Belongs to the precorrin methyltransferase family.</text>
</comment>
<dbReference type="EC" id="2.1.1.130" evidence="7"/>
<keyword evidence="3" id="KW-0169">Cobalamin biosynthesis</keyword>
<dbReference type="EMBL" id="LZDH01000056">
    <property type="protein sequence ID" value="OBS30653.1"/>
    <property type="molecule type" value="Genomic_DNA"/>
</dbReference>
<keyword evidence="10" id="KW-1185">Reference proteome</keyword>
<dbReference type="OrthoDB" id="9804789at2"/>
<evidence type="ECO:0000256" key="5">
    <source>
        <dbReference type="ARBA" id="ARBA00022679"/>
    </source>
</evidence>
<sequence>MGRIVGVGLGPGDPQLVTVRAQRWLSQARQVAYFRKSGRPGRARRIALTWLAPQAVEHAMEYPVTTELPFDSPAYIDLLARFYDHWVERLEALAAQNDVVVLCEGDPFFYGSFMHLYERLRRRGHVPVEVVPGLPGMVGCWSVCGQPMTWGDDVLTILMGTLPEDDLVRHMQQADALVVMKVGRHLGRVRRALQRAGLLARAWLVQEGTMNGQQVQPLASVDEQASCPYFALVLVPGQGRRPEVEG</sequence>
<evidence type="ECO:0000256" key="4">
    <source>
        <dbReference type="ARBA" id="ARBA00022603"/>
    </source>
</evidence>
<dbReference type="AlphaFoldDB" id="A0A1A6DUV8"/>
<dbReference type="PROSITE" id="PS00839">
    <property type="entry name" value="SUMT_1"/>
    <property type="match status" value="1"/>
</dbReference>
<gene>
    <name evidence="9" type="ORF">A9O67_06585</name>
</gene>
<name>A0A1A6DUV8_9BURK</name>
<dbReference type="Pfam" id="PF00590">
    <property type="entry name" value="TP_methylase"/>
    <property type="match status" value="1"/>
</dbReference>
<protein>
    <recommendedName>
        <fullName evidence="7">Precorrin-2 C(20)-methyltransferase</fullName>
        <ecNumber evidence="7">2.1.1.130</ecNumber>
    </recommendedName>
</protein>
<dbReference type="InterPro" id="IPR014776">
    <property type="entry name" value="4pyrrole_Mease_sub2"/>
</dbReference>
<dbReference type="Gene3D" id="3.40.1010.10">
    <property type="entry name" value="Cobalt-precorrin-4 Transmethylase, Domain 1"/>
    <property type="match status" value="1"/>
</dbReference>
<dbReference type="SUPFAM" id="SSF53790">
    <property type="entry name" value="Tetrapyrrole methylase"/>
    <property type="match status" value="1"/>
</dbReference>
<evidence type="ECO:0000259" key="8">
    <source>
        <dbReference type="Pfam" id="PF00590"/>
    </source>
</evidence>
<dbReference type="GO" id="GO:0032259">
    <property type="term" value="P:methylation"/>
    <property type="evidence" value="ECO:0007669"/>
    <property type="project" value="UniProtKB-KW"/>
</dbReference>
<dbReference type="Gene3D" id="3.30.950.10">
    <property type="entry name" value="Methyltransferase, Cobalt-precorrin-4 Transmethylase, Domain 2"/>
    <property type="match status" value="1"/>
</dbReference>
<feature type="domain" description="Tetrapyrrole methylase" evidence="8">
    <location>
        <begin position="3"/>
        <end position="216"/>
    </location>
</feature>
<organism evidence="9 10">
    <name type="scientific">Tepidimonas fonticaldi</name>
    <dbReference type="NCBI Taxonomy" id="1101373"/>
    <lineage>
        <taxon>Bacteria</taxon>
        <taxon>Pseudomonadati</taxon>
        <taxon>Pseudomonadota</taxon>
        <taxon>Betaproteobacteria</taxon>
        <taxon>Burkholderiales</taxon>
        <taxon>Tepidimonas</taxon>
    </lineage>
</organism>
<dbReference type="NCBIfam" id="TIGR01467">
    <property type="entry name" value="cobI_cbiL"/>
    <property type="match status" value="1"/>
</dbReference>
<dbReference type="STRING" id="1101373.A9O67_06585"/>
<accession>A0A1A6DUV8</accession>
<evidence type="ECO:0000256" key="7">
    <source>
        <dbReference type="PIRNR" id="PIRNR036427"/>
    </source>
</evidence>
<keyword evidence="6" id="KW-0949">S-adenosyl-L-methionine</keyword>
<dbReference type="Proteomes" id="UP000091969">
    <property type="component" value="Unassembled WGS sequence"/>
</dbReference>
<dbReference type="RefSeq" id="WP_068609308.1">
    <property type="nucleotide sequence ID" value="NZ_LZDH01000056.1"/>
</dbReference>
<evidence type="ECO:0000256" key="1">
    <source>
        <dbReference type="ARBA" id="ARBA00004953"/>
    </source>
</evidence>
<comment type="caution">
    <text evidence="9">The sequence shown here is derived from an EMBL/GenBank/DDBJ whole genome shotgun (WGS) entry which is preliminary data.</text>
</comment>
<comment type="catalytic activity">
    <reaction evidence="7">
        <text>precorrin-2 + S-adenosyl-L-methionine = precorrin-3A + S-adenosyl-L-homocysteine + H(+)</text>
        <dbReference type="Rhea" id="RHEA:16841"/>
        <dbReference type="ChEBI" id="CHEBI:15378"/>
        <dbReference type="ChEBI" id="CHEBI:57856"/>
        <dbReference type="ChEBI" id="CHEBI:58561"/>
        <dbReference type="ChEBI" id="CHEBI:58827"/>
        <dbReference type="ChEBI" id="CHEBI:59789"/>
        <dbReference type="EC" id="2.1.1.130"/>
    </reaction>
</comment>
<proteinExistence type="inferred from homology"/>
<evidence type="ECO:0000256" key="3">
    <source>
        <dbReference type="ARBA" id="ARBA00022573"/>
    </source>
</evidence>
<dbReference type="InterPro" id="IPR035996">
    <property type="entry name" value="4pyrrol_Methylase_sf"/>
</dbReference>
<evidence type="ECO:0000256" key="6">
    <source>
        <dbReference type="ARBA" id="ARBA00022691"/>
    </source>
</evidence>
<dbReference type="InterPro" id="IPR014777">
    <property type="entry name" value="4pyrrole_Mease_sub1"/>
</dbReference>
<evidence type="ECO:0000256" key="2">
    <source>
        <dbReference type="ARBA" id="ARBA00005879"/>
    </source>
</evidence>